<dbReference type="Pfam" id="PF13306">
    <property type="entry name" value="LRR_5"/>
    <property type="match status" value="4"/>
</dbReference>
<dbReference type="InterPro" id="IPR032675">
    <property type="entry name" value="LRR_dom_sf"/>
</dbReference>
<organism evidence="2 3">
    <name type="scientific">Ructibacterium gallinarum</name>
    <dbReference type="NCBI Taxonomy" id="2779355"/>
    <lineage>
        <taxon>Bacteria</taxon>
        <taxon>Bacillati</taxon>
        <taxon>Bacillota</taxon>
        <taxon>Clostridia</taxon>
        <taxon>Eubacteriales</taxon>
        <taxon>Oscillospiraceae</taxon>
        <taxon>Ructibacterium</taxon>
    </lineage>
</organism>
<dbReference type="AlphaFoldDB" id="A0A9D5LZ68"/>
<keyword evidence="1" id="KW-0472">Membrane</keyword>
<dbReference type="RefSeq" id="WP_226393298.1">
    <property type="nucleotide sequence ID" value="NZ_JADCKB010000022.1"/>
</dbReference>
<dbReference type="EMBL" id="JADCKB010000022">
    <property type="protein sequence ID" value="MBE5040743.1"/>
    <property type="molecule type" value="Genomic_DNA"/>
</dbReference>
<evidence type="ECO:0000313" key="3">
    <source>
        <dbReference type="Proteomes" id="UP000806542"/>
    </source>
</evidence>
<dbReference type="InterPro" id="IPR026906">
    <property type="entry name" value="LRR_5"/>
</dbReference>
<reference evidence="2" key="1">
    <citation type="submission" date="2020-10" db="EMBL/GenBank/DDBJ databases">
        <title>ChiBAC.</title>
        <authorList>
            <person name="Zenner C."/>
            <person name="Hitch T.C.A."/>
            <person name="Clavel T."/>
        </authorList>
    </citation>
    <scope>NUCLEOTIDE SEQUENCE</scope>
    <source>
        <strain evidence="2">DSM 107454</strain>
    </source>
</reference>
<dbReference type="InterPro" id="IPR053139">
    <property type="entry name" value="Surface_bspA-like"/>
</dbReference>
<sequence>MMRQRNKQVRLIVSSLLIIVMMIVSVSSAFVVIAMEQDDYVSIPNTTTNELSEKNDGLILSGGSPDDVIEKFMEPLEMEQENTEIFVSDGIMPKLSEDDDVTLFAASEIIASGECGDNLTWKVDSSGTLTISGNGELFKYYSNSEVPWSSYAADIRYVNLDIYDSTLCANGNCYAFNMLDNVEEIAIPEGITAIRESVYMFPRKLSKLILPSTYTGGLSNNNLIRHMCHLDIEVAEDNPVYCSVDGTLFSKDRTKIVQYTKSAIEPNYVIPDSVTDIDSAFYHNLYLETLTISKNVEIVDKDTYNHDFWDWGMGMDACYSQCRAVYVDEENPYFCDVDGVLYNKDMTILIWCPPHKSGDSYIIPDSVKVIAPGAFEYSRFSCIPIPDGVEILGRDAFSDSAVKNVTLSGNLKAIYGACFWCCYNLEKVIIENDEIAYSYSCFANCYNLKTAGPIGSGCDIEFCWTAEIPDYVFSSCNALTEIMIPDSITALGMYSFSGCTSLDNISLPDGIFSIECGAFEQCEFTSITIPNRVSAIGEYAFFDCANLAEITIPYSVSTIGNYAFENCASLSNIYVDKVEGTTSGAPWNAPNANITYLRKLNIAPITESYTYTGNPITQTVSITEAKADGAEEKILTIGRDYVLYHSRNKNVGTAVITVSYINDYANLKAERLTFAITPKSCNNLLIAPIPNQACTGRALTPNPTIKDTEI</sequence>
<dbReference type="Gene3D" id="3.80.10.10">
    <property type="entry name" value="Ribonuclease Inhibitor"/>
    <property type="match status" value="3"/>
</dbReference>
<gene>
    <name evidence="2" type="ORF">INF28_09760</name>
</gene>
<name>A0A9D5LZ68_9FIRM</name>
<protein>
    <submittedName>
        <fullName evidence="2">Leucine-rich repeat protein</fullName>
    </submittedName>
</protein>
<dbReference type="Proteomes" id="UP000806542">
    <property type="component" value="Unassembled WGS sequence"/>
</dbReference>
<proteinExistence type="predicted"/>
<keyword evidence="1" id="KW-1133">Transmembrane helix</keyword>
<dbReference type="PANTHER" id="PTHR45661:SF3">
    <property type="entry name" value="IG-LIKE DOMAIN-CONTAINING PROTEIN"/>
    <property type="match status" value="1"/>
</dbReference>
<accession>A0A9D5LZ68</accession>
<keyword evidence="3" id="KW-1185">Reference proteome</keyword>
<evidence type="ECO:0000256" key="1">
    <source>
        <dbReference type="SAM" id="Phobius"/>
    </source>
</evidence>
<evidence type="ECO:0000313" key="2">
    <source>
        <dbReference type="EMBL" id="MBE5040743.1"/>
    </source>
</evidence>
<dbReference type="PANTHER" id="PTHR45661">
    <property type="entry name" value="SURFACE ANTIGEN"/>
    <property type="match status" value="1"/>
</dbReference>
<dbReference type="SUPFAM" id="SSF52058">
    <property type="entry name" value="L domain-like"/>
    <property type="match status" value="1"/>
</dbReference>
<feature type="transmembrane region" description="Helical" evidence="1">
    <location>
        <begin position="12"/>
        <end position="35"/>
    </location>
</feature>
<keyword evidence="1" id="KW-0812">Transmembrane</keyword>
<comment type="caution">
    <text evidence="2">The sequence shown here is derived from an EMBL/GenBank/DDBJ whole genome shotgun (WGS) entry which is preliminary data.</text>
</comment>